<feature type="compositionally biased region" description="Low complexity" evidence="2">
    <location>
        <begin position="16"/>
        <end position="28"/>
    </location>
</feature>
<feature type="region of interest" description="Disordered" evidence="2">
    <location>
        <begin position="175"/>
        <end position="230"/>
    </location>
</feature>
<feature type="compositionally biased region" description="Low complexity" evidence="2">
    <location>
        <begin position="175"/>
        <end position="186"/>
    </location>
</feature>
<dbReference type="SUPFAM" id="SSF49879">
    <property type="entry name" value="SMAD/FHA domain"/>
    <property type="match status" value="1"/>
</dbReference>
<feature type="compositionally biased region" description="Low complexity" evidence="2">
    <location>
        <begin position="204"/>
        <end position="230"/>
    </location>
</feature>
<dbReference type="Proteomes" id="UP000222788">
    <property type="component" value="Unassembled WGS sequence"/>
</dbReference>
<feature type="compositionally biased region" description="Basic residues" evidence="2">
    <location>
        <begin position="696"/>
        <end position="715"/>
    </location>
</feature>
<protein>
    <submittedName>
        <fullName evidence="5">Uncharacterized protein C3H7.13</fullName>
    </submittedName>
</protein>
<feature type="transmembrane region" description="Helical" evidence="3">
    <location>
        <begin position="835"/>
        <end position="857"/>
    </location>
</feature>
<feature type="compositionally biased region" description="Low complexity" evidence="2">
    <location>
        <begin position="79"/>
        <end position="115"/>
    </location>
</feature>
<reference evidence="5 6" key="2">
    <citation type="journal article" date="2013" name="IMA Fungus">
        <title>IMA Genome-F 1: Ceratocystis fimbriata: Draft nuclear genome sequence for the plant pathogen, Ceratocystis fimbriata.</title>
        <authorList>
            <person name="Wilken P.M."/>
            <person name="Steenkamp E.T."/>
            <person name="Wingfield M.J."/>
            <person name="de Beer Z.W."/>
            <person name="Wingfield B.D."/>
        </authorList>
    </citation>
    <scope>NUCLEOTIDE SEQUENCE [LARGE SCALE GENOMIC DNA]</scope>
    <source>
        <strain evidence="5 6">CBS 114723</strain>
    </source>
</reference>
<dbReference type="OrthoDB" id="687730at2759"/>
<name>A0A2C5XGG8_9PEZI</name>
<gene>
    <name evidence="5" type="primary">SPBC3H7.13</name>
    <name evidence="5" type="ORF">CFIMG_000077RA</name>
</gene>
<dbReference type="InterPro" id="IPR051176">
    <property type="entry name" value="Cent_Immune-Sig_Mod"/>
</dbReference>
<dbReference type="Gene3D" id="2.60.200.20">
    <property type="match status" value="1"/>
</dbReference>
<feature type="compositionally biased region" description="Low complexity" evidence="2">
    <location>
        <begin position="716"/>
        <end position="739"/>
    </location>
</feature>
<evidence type="ECO:0000313" key="6">
    <source>
        <dbReference type="Proteomes" id="UP000222788"/>
    </source>
</evidence>
<evidence type="ECO:0000259" key="4">
    <source>
        <dbReference type="PROSITE" id="PS50006"/>
    </source>
</evidence>
<keyword evidence="6" id="KW-1185">Reference proteome</keyword>
<sequence>MTAVAAPPAFSPLNNQQQQPQQQPHHQPWSANNLSGSAAKSSVVMKPESSPDSDAPLASSPSPPEDPLRLFPRKSLQRSNSSSSISSTSSASSASSTTTVATTGSSPGTPASSTGEPVSLSLNTAFKKLPQTAASSHDQLLSHRAPHKKIWLHARSEPAVEQPSTNNTIATRPLASQESTSAQTAALHAQQQMPTAPSLNTNGQQAAQAQAQSQQLASNSTSQSASAAASEDNEPLKVLLYLISLNNTFERKTIHVPMRPAVLRIGRQTNQKTVPTPTNGYFDSKVLSRQHAEIWSDRSGKIWIRDVKSSNGTFVNNVRLSAENLDSDPHEIKTGDHLELGIDIIGEDGKTIIHHKVSAKVEHAGPAGAGTGPGSLNNSMDFTFNELDPAASLLMSGNGSPAIQGRPRNGSNPALGPNGRSMTGNGPVGGPMAYPRPFMLTPITTENIIKRLQNEIRGARLQNHDIERSETFINTLITKDLLAPADPPTKPPLTNGYHSFRADSKTRFSDPPAPPPQQPLPEKPTDVPSWKKSPSERSKSQSSNHTSSREPSGQAFYMQTEIDNYKKKLNDQEVRLKVLEETLHSERSARQAAEDLNQKLEEAMSSNHINGIDKERQAFEAKAAASANDEAKVEVQELQSANLALKALIETLRKEMETTSQTWERRLQKAEAEREIAQKSLAEMVLRIREESSARNRNKSSQHHHHRHHGVRSRSARSSSSSESSSSDPSSDEASASRSPSKRVTKSLLASTPQAHADSSSSEDESSEDDDSQPLVRKNQQTAATYKHSTTYKPRLATAASASAAVASATVGADGKSATSSRQQHSRGQALAKSLPYASVVGVVILGVGVMAFINGWQPQPRVEQ</sequence>
<dbReference type="AlphaFoldDB" id="A0A2C5XGG8"/>
<dbReference type="Pfam" id="PF00498">
    <property type="entry name" value="FHA"/>
    <property type="match status" value="1"/>
</dbReference>
<keyword evidence="3" id="KW-0812">Transmembrane</keyword>
<feature type="domain" description="FHA" evidence="4">
    <location>
        <begin position="263"/>
        <end position="320"/>
    </location>
</feature>
<organism evidence="5 6">
    <name type="scientific">Ceratocystis fimbriata CBS 114723</name>
    <dbReference type="NCBI Taxonomy" id="1035309"/>
    <lineage>
        <taxon>Eukaryota</taxon>
        <taxon>Fungi</taxon>
        <taxon>Dikarya</taxon>
        <taxon>Ascomycota</taxon>
        <taxon>Pezizomycotina</taxon>
        <taxon>Sordariomycetes</taxon>
        <taxon>Hypocreomycetidae</taxon>
        <taxon>Microascales</taxon>
        <taxon>Ceratocystidaceae</taxon>
        <taxon>Ceratocystis</taxon>
    </lineage>
</organism>
<feature type="region of interest" description="Disordered" evidence="2">
    <location>
        <begin position="692"/>
        <end position="785"/>
    </location>
</feature>
<evidence type="ECO:0000256" key="2">
    <source>
        <dbReference type="SAM" id="MobiDB-lite"/>
    </source>
</evidence>
<feature type="region of interest" description="Disordered" evidence="2">
    <location>
        <begin position="482"/>
        <end position="557"/>
    </location>
</feature>
<feature type="coiled-coil region" evidence="1">
    <location>
        <begin position="562"/>
        <end position="687"/>
    </location>
</feature>
<comment type="caution">
    <text evidence="5">The sequence shown here is derived from an EMBL/GenBank/DDBJ whole genome shotgun (WGS) entry which is preliminary data.</text>
</comment>
<feature type="compositionally biased region" description="Polar residues" evidence="2">
    <location>
        <begin position="29"/>
        <end position="40"/>
    </location>
</feature>
<proteinExistence type="predicted"/>
<dbReference type="PANTHER" id="PTHR15715:SF46">
    <property type="entry name" value="TO VACUOLE TARGETING VPS64, PUTATIVE (AFU_ORTHOLOGUE AFUA_2G02420)-RELATED"/>
    <property type="match status" value="1"/>
</dbReference>
<dbReference type="GO" id="GO:0005737">
    <property type="term" value="C:cytoplasm"/>
    <property type="evidence" value="ECO:0007669"/>
    <property type="project" value="TreeGrafter"/>
</dbReference>
<evidence type="ECO:0000313" key="5">
    <source>
        <dbReference type="EMBL" id="PHH55201.1"/>
    </source>
</evidence>
<feature type="compositionally biased region" description="Acidic residues" evidence="2">
    <location>
        <begin position="761"/>
        <end position="772"/>
    </location>
</feature>
<dbReference type="STRING" id="1035309.A0A2C5XGG8"/>
<evidence type="ECO:0000256" key="1">
    <source>
        <dbReference type="SAM" id="Coils"/>
    </source>
</evidence>
<dbReference type="EMBL" id="APWK03000014">
    <property type="protein sequence ID" value="PHH55201.1"/>
    <property type="molecule type" value="Genomic_DNA"/>
</dbReference>
<dbReference type="SMART" id="SM00240">
    <property type="entry name" value="FHA"/>
    <property type="match status" value="1"/>
</dbReference>
<reference evidence="5 6" key="1">
    <citation type="journal article" date="2013" name="Fungal Biol.">
        <title>Analysis of microsatellite markers in the genome of the plant pathogen Ceratocystis fimbriata.</title>
        <authorList>
            <person name="Simpson M.C."/>
            <person name="Wilken P.M."/>
            <person name="Coetzee M.P."/>
            <person name="Wingfield M.J."/>
            <person name="Wingfield B.D."/>
        </authorList>
    </citation>
    <scope>NUCLEOTIDE SEQUENCE [LARGE SCALE GENOMIC DNA]</scope>
    <source>
        <strain evidence="5 6">CBS 114723</strain>
    </source>
</reference>
<accession>A0A2C5XGG8</accession>
<feature type="compositionally biased region" description="Pro residues" evidence="2">
    <location>
        <begin position="511"/>
        <end position="522"/>
    </location>
</feature>
<keyword evidence="1" id="KW-0175">Coiled coil</keyword>
<dbReference type="InterPro" id="IPR008984">
    <property type="entry name" value="SMAD_FHA_dom_sf"/>
</dbReference>
<dbReference type="InterPro" id="IPR000253">
    <property type="entry name" value="FHA_dom"/>
</dbReference>
<feature type="compositionally biased region" description="Low complexity" evidence="2">
    <location>
        <begin position="47"/>
        <end position="60"/>
    </location>
</feature>
<feature type="region of interest" description="Disordered" evidence="2">
    <location>
        <begin position="401"/>
        <end position="427"/>
    </location>
</feature>
<evidence type="ECO:0000256" key="3">
    <source>
        <dbReference type="SAM" id="Phobius"/>
    </source>
</evidence>
<feature type="compositionally biased region" description="Polar residues" evidence="2">
    <location>
        <begin position="189"/>
        <end position="203"/>
    </location>
</feature>
<keyword evidence="3" id="KW-0472">Membrane</keyword>
<feature type="region of interest" description="Disordered" evidence="2">
    <location>
        <begin position="1"/>
        <end position="118"/>
    </location>
</feature>
<keyword evidence="3" id="KW-1133">Transmembrane helix</keyword>
<dbReference type="PANTHER" id="PTHR15715">
    <property type="entry name" value="CENTROSOMAL PROTEIN OF 170 KDA"/>
    <property type="match status" value="1"/>
</dbReference>
<dbReference type="PROSITE" id="PS50006">
    <property type="entry name" value="FHA_DOMAIN"/>
    <property type="match status" value="1"/>
</dbReference>